<organism evidence="2 3">
    <name type="scientific">Candidatus Faeciplasma pullistercoris</name>
    <dbReference type="NCBI Taxonomy" id="2840800"/>
    <lineage>
        <taxon>Bacteria</taxon>
        <taxon>Bacillati</taxon>
        <taxon>Bacillota</taxon>
        <taxon>Clostridia</taxon>
        <taxon>Eubacteriales</taxon>
        <taxon>Oscillospiraceae</taxon>
        <taxon>Oscillospiraceae incertae sedis</taxon>
        <taxon>Candidatus Faeciplasma</taxon>
    </lineage>
</organism>
<sequence length="67" mass="7917">MTVKGKKALTNCETCSHYVYDEDYDQYTCEIDLDEDEMARFLSGAEFDCSYYQLYDEYGIVRRQNGL</sequence>
<dbReference type="Proteomes" id="UP000824136">
    <property type="component" value="Unassembled WGS sequence"/>
</dbReference>
<proteinExistence type="predicted"/>
<accession>A0A9D1GSS9</accession>
<dbReference type="InterPro" id="IPR045525">
    <property type="entry name" value="DUF6472"/>
</dbReference>
<feature type="domain" description="DUF6472" evidence="1">
    <location>
        <begin position="10"/>
        <end position="64"/>
    </location>
</feature>
<evidence type="ECO:0000313" key="2">
    <source>
        <dbReference type="EMBL" id="HIT58352.1"/>
    </source>
</evidence>
<evidence type="ECO:0000313" key="3">
    <source>
        <dbReference type="Proteomes" id="UP000824136"/>
    </source>
</evidence>
<reference evidence="2" key="1">
    <citation type="submission" date="2020-10" db="EMBL/GenBank/DDBJ databases">
        <authorList>
            <person name="Gilroy R."/>
        </authorList>
    </citation>
    <scope>NUCLEOTIDE SEQUENCE</scope>
    <source>
        <strain evidence="2">CHK33-4379</strain>
    </source>
</reference>
<comment type="caution">
    <text evidence="2">The sequence shown here is derived from an EMBL/GenBank/DDBJ whole genome shotgun (WGS) entry which is preliminary data.</text>
</comment>
<dbReference type="EMBL" id="DVLL01000006">
    <property type="protein sequence ID" value="HIT58352.1"/>
    <property type="molecule type" value="Genomic_DNA"/>
</dbReference>
<protein>
    <recommendedName>
        <fullName evidence="1">DUF6472 domain-containing protein</fullName>
    </recommendedName>
</protein>
<evidence type="ECO:0000259" key="1">
    <source>
        <dbReference type="Pfam" id="PF20076"/>
    </source>
</evidence>
<gene>
    <name evidence="2" type="ORF">IAC39_01315</name>
</gene>
<reference evidence="2" key="2">
    <citation type="journal article" date="2021" name="PeerJ">
        <title>Extensive microbial diversity within the chicken gut microbiome revealed by metagenomics and culture.</title>
        <authorList>
            <person name="Gilroy R."/>
            <person name="Ravi A."/>
            <person name="Getino M."/>
            <person name="Pursley I."/>
            <person name="Horton D.L."/>
            <person name="Alikhan N.F."/>
            <person name="Baker D."/>
            <person name="Gharbi K."/>
            <person name="Hall N."/>
            <person name="Watson M."/>
            <person name="Adriaenssens E.M."/>
            <person name="Foster-Nyarko E."/>
            <person name="Jarju S."/>
            <person name="Secka A."/>
            <person name="Antonio M."/>
            <person name="Oren A."/>
            <person name="Chaudhuri R.R."/>
            <person name="La Ragione R."/>
            <person name="Hildebrand F."/>
            <person name="Pallen M.J."/>
        </authorList>
    </citation>
    <scope>NUCLEOTIDE SEQUENCE</scope>
    <source>
        <strain evidence="2">CHK33-4379</strain>
    </source>
</reference>
<name>A0A9D1GSS9_9FIRM</name>
<dbReference type="AlphaFoldDB" id="A0A9D1GSS9"/>
<dbReference type="Pfam" id="PF20076">
    <property type="entry name" value="DUF6472"/>
    <property type="match status" value="1"/>
</dbReference>